<reference evidence="2" key="1">
    <citation type="submission" date="2016-11" db="UniProtKB">
        <authorList>
            <consortium name="WormBaseParasite"/>
        </authorList>
    </citation>
    <scope>IDENTIFICATION</scope>
</reference>
<dbReference type="WBParaSite" id="Hba_08386">
    <property type="protein sequence ID" value="Hba_08386"/>
    <property type="gene ID" value="Hba_08386"/>
</dbReference>
<protein>
    <submittedName>
        <fullName evidence="2">Cytochrome b</fullName>
    </submittedName>
</protein>
<evidence type="ECO:0000313" key="1">
    <source>
        <dbReference type="Proteomes" id="UP000095283"/>
    </source>
</evidence>
<proteinExistence type="predicted"/>
<name>A0A1I7WTA5_HETBA</name>
<keyword evidence="1" id="KW-1185">Reference proteome</keyword>
<accession>A0A1I7WTA5</accession>
<evidence type="ECO:0000313" key="2">
    <source>
        <dbReference type="WBParaSite" id="Hba_08386"/>
    </source>
</evidence>
<dbReference type="Proteomes" id="UP000095283">
    <property type="component" value="Unplaced"/>
</dbReference>
<sequence length="22" mass="2693">MLQKINYLLRSSHGFVYYLIYA</sequence>
<dbReference type="AlphaFoldDB" id="A0A1I7WTA5"/>
<organism evidence="1 2">
    <name type="scientific">Heterorhabditis bacteriophora</name>
    <name type="common">Entomopathogenic nematode worm</name>
    <dbReference type="NCBI Taxonomy" id="37862"/>
    <lineage>
        <taxon>Eukaryota</taxon>
        <taxon>Metazoa</taxon>
        <taxon>Ecdysozoa</taxon>
        <taxon>Nematoda</taxon>
        <taxon>Chromadorea</taxon>
        <taxon>Rhabditida</taxon>
        <taxon>Rhabditina</taxon>
        <taxon>Rhabditomorpha</taxon>
        <taxon>Strongyloidea</taxon>
        <taxon>Heterorhabditidae</taxon>
        <taxon>Heterorhabditis</taxon>
    </lineage>
</organism>